<dbReference type="Proteomes" id="UP001140087">
    <property type="component" value="Unassembled WGS sequence"/>
</dbReference>
<gene>
    <name evidence="1" type="ORF">H4R21_004035</name>
</gene>
<accession>A0ACC1L0Q4</accession>
<protein>
    <submittedName>
        <fullName evidence="1">Uncharacterized protein</fullName>
    </submittedName>
</protein>
<organism evidence="1 2">
    <name type="scientific">Coemansia helicoidea</name>
    <dbReference type="NCBI Taxonomy" id="1286919"/>
    <lineage>
        <taxon>Eukaryota</taxon>
        <taxon>Fungi</taxon>
        <taxon>Fungi incertae sedis</taxon>
        <taxon>Zoopagomycota</taxon>
        <taxon>Kickxellomycotina</taxon>
        <taxon>Kickxellomycetes</taxon>
        <taxon>Kickxellales</taxon>
        <taxon>Kickxellaceae</taxon>
        <taxon>Coemansia</taxon>
    </lineage>
</organism>
<keyword evidence="2" id="KW-1185">Reference proteome</keyword>
<name>A0ACC1L0Q4_9FUNG</name>
<evidence type="ECO:0000313" key="1">
    <source>
        <dbReference type="EMBL" id="KAJ2798182.1"/>
    </source>
</evidence>
<proteinExistence type="predicted"/>
<evidence type="ECO:0000313" key="2">
    <source>
        <dbReference type="Proteomes" id="UP001140087"/>
    </source>
</evidence>
<reference evidence="1" key="1">
    <citation type="submission" date="2022-07" db="EMBL/GenBank/DDBJ databases">
        <title>Phylogenomic reconstructions and comparative analyses of Kickxellomycotina fungi.</title>
        <authorList>
            <person name="Reynolds N.K."/>
            <person name="Stajich J.E."/>
            <person name="Barry K."/>
            <person name="Grigoriev I.V."/>
            <person name="Crous P."/>
            <person name="Smith M.E."/>
        </authorList>
    </citation>
    <scope>NUCLEOTIDE SEQUENCE</scope>
    <source>
        <strain evidence="1">BCRC 34780</strain>
    </source>
</reference>
<sequence length="324" mass="35700">MRMLWGSPVPGILRRLCAGGRWLGQQRWNTDGSWVRRRKPVRIVADLAGSDLLYGLQPVEAALRQRRRELYGLYVPRDYDGDLGRDRLERVVNLARMQDLPIARVPTRAMTEAVNGQPHQGVILKTSRYDPPRITRIWNFADGKYEVTFQGADATRVVHHPRRGLPLWVALDRIQDARNLGSIIRSALFFGADAVLTPHEGVCGVMSVVSKVSCGAAECANVYRTANMPLLLDKTRKQGWSIVCATSGDSPMYKAVPIGQVPPLTRPTILVIGSEESGVSDEIARLSDMNVQIPPCGELPPFVDSLNAGVAAGILLASLRFEGE</sequence>
<dbReference type="EMBL" id="JANBUN010001428">
    <property type="protein sequence ID" value="KAJ2798182.1"/>
    <property type="molecule type" value="Genomic_DNA"/>
</dbReference>
<comment type="caution">
    <text evidence="1">The sequence shown here is derived from an EMBL/GenBank/DDBJ whole genome shotgun (WGS) entry which is preliminary data.</text>
</comment>